<dbReference type="EC" id="2.7.4.16" evidence="1"/>
<dbReference type="PANTHER" id="PTHR30270">
    <property type="entry name" value="THIAMINE-MONOPHOSPHATE KINASE"/>
    <property type="match status" value="1"/>
</dbReference>
<feature type="binding site" evidence="1">
    <location>
        <position position="277"/>
    </location>
    <ligand>
        <name>substrate</name>
    </ligand>
</feature>
<feature type="binding site" evidence="1">
    <location>
        <position position="67"/>
    </location>
    <ligand>
        <name>substrate</name>
    </ligand>
</feature>
<feature type="binding site" evidence="1">
    <location>
        <position position="60"/>
    </location>
    <ligand>
        <name>Mg(2+)</name>
        <dbReference type="ChEBI" id="CHEBI:18420"/>
        <label>1</label>
    </ligand>
</feature>
<dbReference type="RefSeq" id="WP_204919924.1">
    <property type="nucleotide sequence ID" value="NZ_BAAAQP010000003.1"/>
</dbReference>
<evidence type="ECO:0000259" key="2">
    <source>
        <dbReference type="Pfam" id="PF00586"/>
    </source>
</evidence>
<comment type="pathway">
    <text evidence="1">Cofactor biosynthesis; thiamine diphosphate biosynthesis; thiamine diphosphate from thiamine phosphate: step 1/1.</text>
</comment>
<feature type="binding site" evidence="1">
    <location>
        <position position="227"/>
    </location>
    <ligand>
        <name>Mg(2+)</name>
        <dbReference type="ChEBI" id="CHEBI:18420"/>
        <label>5</label>
    </ligand>
</feature>
<comment type="caution">
    <text evidence="4">The sequence shown here is derived from an EMBL/GenBank/DDBJ whole genome shotgun (WGS) entry which is preliminary data.</text>
</comment>
<feature type="binding site" evidence="1">
    <location>
        <position position="89"/>
    </location>
    <ligand>
        <name>Mg(2+)</name>
        <dbReference type="ChEBI" id="CHEBI:18420"/>
        <label>2</label>
    </ligand>
</feature>
<feature type="binding site" evidence="1">
    <location>
        <position position="137"/>
    </location>
    <ligand>
        <name>Mg(2+)</name>
        <dbReference type="ChEBI" id="CHEBI:18420"/>
        <label>1</label>
    </ligand>
</feature>
<dbReference type="Gene3D" id="3.90.650.10">
    <property type="entry name" value="PurM-like C-terminal domain"/>
    <property type="match status" value="1"/>
</dbReference>
<feature type="binding site" evidence="1">
    <location>
        <position position="45"/>
    </location>
    <ligand>
        <name>Mg(2+)</name>
        <dbReference type="ChEBI" id="CHEBI:18420"/>
        <label>3</label>
    </ligand>
</feature>
<dbReference type="PIRSF" id="PIRSF005303">
    <property type="entry name" value="Thiam_monoph_kin"/>
    <property type="match status" value="1"/>
</dbReference>
<dbReference type="HAMAP" id="MF_02128">
    <property type="entry name" value="TMP_kinase"/>
    <property type="match status" value="1"/>
</dbReference>
<protein>
    <recommendedName>
        <fullName evidence="1">Thiamine-monophosphate kinase</fullName>
        <shortName evidence="1">TMP kinase</shortName>
        <shortName evidence="1">Thiamine-phosphate kinase</shortName>
        <ecNumber evidence="1">2.7.4.16</ecNumber>
    </recommendedName>
</protein>
<feature type="binding site" evidence="1">
    <location>
        <position position="89"/>
    </location>
    <ligand>
        <name>Mg(2+)</name>
        <dbReference type="ChEBI" id="CHEBI:18420"/>
        <label>3</label>
    </ligand>
</feature>
<dbReference type="PANTHER" id="PTHR30270:SF0">
    <property type="entry name" value="THIAMINE-MONOPHOSPHATE KINASE"/>
    <property type="match status" value="1"/>
</dbReference>
<comment type="function">
    <text evidence="1">Catalyzes the ATP-dependent phosphorylation of thiamine-monophosphate (TMP) to form thiamine-pyrophosphate (TPP), the active form of vitamin B1.</text>
</comment>
<evidence type="ECO:0000313" key="5">
    <source>
        <dbReference type="Proteomes" id="UP000704762"/>
    </source>
</evidence>
<evidence type="ECO:0000313" key="4">
    <source>
        <dbReference type="EMBL" id="MBM7800570.1"/>
    </source>
</evidence>
<feature type="binding site" evidence="1">
    <location>
        <position position="224"/>
    </location>
    <ligand>
        <name>Mg(2+)</name>
        <dbReference type="ChEBI" id="CHEBI:18420"/>
        <label>3</label>
    </ligand>
</feature>
<feature type="binding site" evidence="1">
    <location>
        <position position="226"/>
    </location>
    <ligand>
        <name>ATP</name>
        <dbReference type="ChEBI" id="CHEBI:30616"/>
    </ligand>
</feature>
<reference evidence="4 5" key="1">
    <citation type="submission" date="2021-01" db="EMBL/GenBank/DDBJ databases">
        <title>Sequencing the genomes of 1000 actinobacteria strains.</title>
        <authorList>
            <person name="Klenk H.-P."/>
        </authorList>
    </citation>
    <scope>NUCLEOTIDE SEQUENCE [LARGE SCALE GENOMIC DNA]</scope>
    <source>
        <strain evidence="4 5">DSM 18662</strain>
    </source>
</reference>
<dbReference type="CDD" id="cd02194">
    <property type="entry name" value="ThiL"/>
    <property type="match status" value="1"/>
</dbReference>
<keyword evidence="1" id="KW-0460">Magnesium</keyword>
<keyword evidence="5" id="KW-1185">Reference proteome</keyword>
<dbReference type="InterPro" id="IPR036676">
    <property type="entry name" value="PurM-like_C_sf"/>
</dbReference>
<comment type="caution">
    <text evidence="1">Lacks conserved residue(s) required for the propagation of feature annotation.</text>
</comment>
<comment type="similarity">
    <text evidence="1">Belongs to the thiamine-monophosphate kinase family.</text>
</comment>
<keyword evidence="1" id="KW-0784">Thiamine biosynthesis</keyword>
<proteinExistence type="inferred from homology"/>
<dbReference type="Pfam" id="PF00586">
    <property type="entry name" value="AIRS"/>
    <property type="match status" value="1"/>
</dbReference>
<comment type="miscellaneous">
    <text evidence="1">Reaction mechanism of ThiL seems to utilize a direct, inline transfer of the gamma-phosphate of ATP to TMP rather than a phosphorylated enzyme intermediate.</text>
</comment>
<feature type="domain" description="PurM-like N-terminal" evidence="2">
    <location>
        <begin position="43"/>
        <end position="153"/>
    </location>
</feature>
<feature type="binding site" evidence="1">
    <location>
        <begin position="136"/>
        <end position="137"/>
    </location>
    <ligand>
        <name>ATP</name>
        <dbReference type="ChEBI" id="CHEBI:30616"/>
    </ligand>
</feature>
<dbReference type="InterPro" id="IPR036921">
    <property type="entry name" value="PurM-like_N_sf"/>
</dbReference>
<dbReference type="Gene3D" id="3.30.1330.10">
    <property type="entry name" value="PurM-like, N-terminal domain"/>
    <property type="match status" value="1"/>
</dbReference>
<name>A0ABS2RNH2_9ACTN</name>
<dbReference type="InterPro" id="IPR010918">
    <property type="entry name" value="PurM-like_C_dom"/>
</dbReference>
<feature type="domain" description="PurM-like C-terminal" evidence="3">
    <location>
        <begin position="166"/>
        <end position="270"/>
    </location>
</feature>
<dbReference type="Proteomes" id="UP000704762">
    <property type="component" value="Unassembled WGS sequence"/>
</dbReference>
<dbReference type="SUPFAM" id="SSF56042">
    <property type="entry name" value="PurM C-terminal domain-like"/>
    <property type="match status" value="1"/>
</dbReference>
<dbReference type="EMBL" id="JAFBCF010000001">
    <property type="protein sequence ID" value="MBM7800570.1"/>
    <property type="molecule type" value="Genomic_DNA"/>
</dbReference>
<dbReference type="NCBIfam" id="NF004351">
    <property type="entry name" value="PRK05731.1-4"/>
    <property type="match status" value="1"/>
</dbReference>
<evidence type="ECO:0000259" key="3">
    <source>
        <dbReference type="Pfam" id="PF02769"/>
    </source>
</evidence>
<dbReference type="NCBIfam" id="TIGR01379">
    <property type="entry name" value="thiL"/>
    <property type="match status" value="1"/>
</dbReference>
<dbReference type="InterPro" id="IPR006283">
    <property type="entry name" value="ThiL-like"/>
</dbReference>
<dbReference type="GO" id="GO:0009030">
    <property type="term" value="F:thiamine-phosphate kinase activity"/>
    <property type="evidence" value="ECO:0007669"/>
    <property type="project" value="UniProtKB-EC"/>
</dbReference>
<dbReference type="Pfam" id="PF02769">
    <property type="entry name" value="AIRS_C"/>
    <property type="match status" value="1"/>
</dbReference>
<dbReference type="InterPro" id="IPR016188">
    <property type="entry name" value="PurM-like_N"/>
</dbReference>
<keyword evidence="1 4" id="KW-0808">Transferase</keyword>
<feature type="binding site" evidence="1">
    <location>
        <position position="60"/>
    </location>
    <ligand>
        <name>Mg(2+)</name>
        <dbReference type="ChEBI" id="CHEBI:18420"/>
        <label>2</label>
    </ligand>
</feature>
<keyword evidence="1 4" id="KW-0418">Kinase</keyword>
<accession>A0ABS2RNH2</accession>
<sequence length="332" mass="33945">MSSARPPAPGAAPQTLGELGEFALIAEITRGLPAVDEVLLGPGDDAAVLAVDGPVLTTVDVLVEGVHFRRDWSEPYDVGRKAIAVNVADIEAMGGRAVGVVVGFSAPADTPLRWALEFARGLRDEATTAGVALLGGDVTRARDITVSVTVIGVLDGRPPVRRDGARPGQLVAICGRLGWAAAGVAVLGRGFRSPRAVVEAQRVPQVPYGQGAVAAGAGASAMIDVSDGLLGDLGHVARASGVVIDVDSSRFAVPDPLQAVAAATGSDPLRLILTGGEDHALAATFDSDRTLPDGWQVIGTVRELPAGGDPVVLVDGATWEGETGFDHFGRRS</sequence>
<keyword evidence="1" id="KW-0479">Metal-binding</keyword>
<feature type="binding site" evidence="1">
    <location>
        <position position="89"/>
    </location>
    <ligand>
        <name>Mg(2+)</name>
        <dbReference type="ChEBI" id="CHEBI:18420"/>
        <label>4</label>
    </ligand>
</feature>
<feature type="binding site" evidence="1">
    <location>
        <position position="325"/>
    </location>
    <ligand>
        <name>substrate</name>
    </ligand>
</feature>
<organism evidence="4 5">
    <name type="scientific">Microlunatus panaciterrae</name>
    <dbReference type="NCBI Taxonomy" id="400768"/>
    <lineage>
        <taxon>Bacteria</taxon>
        <taxon>Bacillati</taxon>
        <taxon>Actinomycetota</taxon>
        <taxon>Actinomycetes</taxon>
        <taxon>Propionibacteriales</taxon>
        <taxon>Propionibacteriaceae</taxon>
        <taxon>Microlunatus</taxon>
    </lineage>
</organism>
<evidence type="ECO:0000256" key="1">
    <source>
        <dbReference type="HAMAP-Rule" id="MF_02128"/>
    </source>
</evidence>
<feature type="binding site" evidence="1">
    <location>
        <position position="58"/>
    </location>
    <ligand>
        <name>Mg(2+)</name>
        <dbReference type="ChEBI" id="CHEBI:18420"/>
        <label>4</label>
    </ligand>
</feature>
<dbReference type="SUPFAM" id="SSF55326">
    <property type="entry name" value="PurM N-terminal domain-like"/>
    <property type="match status" value="1"/>
</dbReference>
<keyword evidence="1" id="KW-0547">Nucleotide-binding</keyword>
<gene>
    <name evidence="1" type="primary">thiL</name>
    <name evidence="4" type="ORF">JOE57_003491</name>
</gene>
<feature type="binding site" evidence="1">
    <location>
        <position position="162"/>
    </location>
    <ligand>
        <name>ATP</name>
        <dbReference type="ChEBI" id="CHEBI:30616"/>
    </ligand>
</feature>
<feature type="binding site" evidence="1">
    <location>
        <position position="45"/>
    </location>
    <ligand>
        <name>Mg(2+)</name>
        <dbReference type="ChEBI" id="CHEBI:18420"/>
        <label>4</label>
    </ligand>
</feature>
<comment type="catalytic activity">
    <reaction evidence="1">
        <text>thiamine phosphate + ATP = thiamine diphosphate + ADP</text>
        <dbReference type="Rhea" id="RHEA:15913"/>
        <dbReference type="ChEBI" id="CHEBI:30616"/>
        <dbReference type="ChEBI" id="CHEBI:37575"/>
        <dbReference type="ChEBI" id="CHEBI:58937"/>
        <dbReference type="ChEBI" id="CHEBI:456216"/>
        <dbReference type="EC" id="2.7.4.16"/>
    </reaction>
</comment>
<keyword evidence="1" id="KW-0067">ATP-binding</keyword>